<dbReference type="InterPro" id="IPR052176">
    <property type="entry name" value="Glycosyl_Hydrlase_43_Enz"/>
</dbReference>
<evidence type="ECO:0000256" key="1">
    <source>
        <dbReference type="ARBA" id="ARBA00009865"/>
    </source>
</evidence>
<dbReference type="Gene3D" id="2.80.10.50">
    <property type="match status" value="2"/>
</dbReference>
<dbReference type="PATRIC" id="fig|272562.8.peg.120"/>
<dbReference type="Pfam" id="PF03422">
    <property type="entry name" value="CBM_6"/>
    <property type="match status" value="1"/>
</dbReference>
<keyword evidence="6" id="KW-0326">Glycosidase</keyword>
<evidence type="ECO:0000256" key="5">
    <source>
        <dbReference type="ARBA" id="ARBA00023277"/>
    </source>
</evidence>
<name>Q97TI1_CLOAB</name>
<dbReference type="PROSITE" id="PS51175">
    <property type="entry name" value="CBM6"/>
    <property type="match status" value="1"/>
</dbReference>
<comment type="similarity">
    <text evidence="1">Belongs to the glycosyl hydrolase 43 family.</text>
</comment>
<gene>
    <name evidence="9" type="ordered locus">CA_P0120</name>
</gene>
<dbReference type="KEGG" id="cac:CA_P0120"/>
<dbReference type="CDD" id="cd00161">
    <property type="entry name" value="beta-trefoil_Ricin-like"/>
    <property type="match status" value="1"/>
</dbReference>
<dbReference type="AlphaFoldDB" id="Q97TI1"/>
<dbReference type="GO" id="GO:0030246">
    <property type="term" value="F:carbohydrate binding"/>
    <property type="evidence" value="ECO:0007669"/>
    <property type="project" value="InterPro"/>
</dbReference>
<keyword evidence="9" id="KW-0614">Plasmid</keyword>
<evidence type="ECO:0000259" key="8">
    <source>
        <dbReference type="PROSITE" id="PS51175"/>
    </source>
</evidence>
<dbReference type="CDD" id="cd04084">
    <property type="entry name" value="CBM6_xylanase-like"/>
    <property type="match status" value="1"/>
</dbReference>
<keyword evidence="3 7" id="KW-0732">Signal</keyword>
<dbReference type="CAZy" id="CBM6">
    <property type="family name" value="Carbohydrate-Binding Module Family 6"/>
</dbReference>
<dbReference type="OrthoDB" id="9801455at2"/>
<dbReference type="PANTHER" id="PTHR43772:SF2">
    <property type="entry name" value="PUTATIVE (AFU_ORTHOLOGUE AFUA_2G04480)-RELATED"/>
    <property type="match status" value="1"/>
</dbReference>
<dbReference type="InterPro" id="IPR005084">
    <property type="entry name" value="CBM6"/>
</dbReference>
<dbReference type="PANTHER" id="PTHR43772">
    <property type="entry name" value="ENDO-1,4-BETA-XYLANASE"/>
    <property type="match status" value="1"/>
</dbReference>
<keyword evidence="2" id="KW-0858">Xylan degradation</keyword>
<evidence type="ECO:0000256" key="6">
    <source>
        <dbReference type="ARBA" id="ARBA00023295"/>
    </source>
</evidence>
<dbReference type="SMART" id="SM00458">
    <property type="entry name" value="RICIN"/>
    <property type="match status" value="1"/>
</dbReference>
<dbReference type="InterPro" id="IPR006710">
    <property type="entry name" value="Glyco_hydro_43"/>
</dbReference>
<dbReference type="InterPro" id="IPR006584">
    <property type="entry name" value="Cellulose-bd_IV"/>
</dbReference>
<dbReference type="PROSITE" id="PS50231">
    <property type="entry name" value="RICIN_B_LECTIN"/>
    <property type="match status" value="1"/>
</dbReference>
<dbReference type="CAZy" id="CBM13">
    <property type="family name" value="Carbohydrate-Binding Module Family 13"/>
</dbReference>
<proteinExistence type="inferred from homology"/>
<protein>
    <submittedName>
        <fullName evidence="9">Possible xylan degradation enzyme (Glycosyl hydrolase family 43-like domain, cellulose-binding domain and Ricin B-like domain)</fullName>
    </submittedName>
</protein>
<dbReference type="Gene3D" id="2.115.10.20">
    <property type="entry name" value="Glycosyl hydrolase domain, family 43"/>
    <property type="match status" value="1"/>
</dbReference>
<dbReference type="InterPro" id="IPR000772">
    <property type="entry name" value="Ricin_B_lectin"/>
</dbReference>
<dbReference type="SUPFAM" id="SSF50370">
    <property type="entry name" value="Ricin B-like lectins"/>
    <property type="match status" value="1"/>
</dbReference>
<keyword evidence="2" id="KW-0624">Polysaccharide degradation</keyword>
<feature type="domain" description="CBM6" evidence="8">
    <location>
        <begin position="404"/>
        <end position="534"/>
    </location>
</feature>
<dbReference type="Pfam" id="PF04616">
    <property type="entry name" value="Glyco_hydro_43"/>
    <property type="match status" value="1"/>
</dbReference>
<dbReference type="InterPro" id="IPR023296">
    <property type="entry name" value="Glyco_hydro_beta-prop_sf"/>
</dbReference>
<dbReference type="InterPro" id="IPR008979">
    <property type="entry name" value="Galactose-bd-like_sf"/>
</dbReference>
<dbReference type="InterPro" id="IPR035992">
    <property type="entry name" value="Ricin_B-like_lectins"/>
</dbReference>
<keyword evidence="5" id="KW-0119">Carbohydrate metabolism</keyword>
<dbReference type="HOGENOM" id="CLU_009397_11_3_9"/>
<evidence type="ECO:0000313" key="9">
    <source>
        <dbReference type="EMBL" id="AAK76865.1"/>
    </source>
</evidence>
<dbReference type="SUPFAM" id="SSF49785">
    <property type="entry name" value="Galactose-binding domain-like"/>
    <property type="match status" value="1"/>
</dbReference>
<dbReference type="GeneID" id="45000347"/>
<keyword evidence="4 9" id="KW-0378">Hydrolase</keyword>
<dbReference type="CAZy" id="GH43">
    <property type="family name" value="Glycoside Hydrolase Family 43"/>
</dbReference>
<dbReference type="RefSeq" id="WP_010890804.1">
    <property type="nucleotide sequence ID" value="NC_001988.2"/>
</dbReference>
<dbReference type="CDD" id="cd09003">
    <property type="entry name" value="GH43_XynD-like"/>
    <property type="match status" value="1"/>
</dbReference>
<dbReference type="SUPFAM" id="SSF75005">
    <property type="entry name" value="Arabinanase/levansucrase/invertase"/>
    <property type="match status" value="1"/>
</dbReference>
<evidence type="ECO:0000256" key="7">
    <source>
        <dbReference type="SAM" id="SignalP"/>
    </source>
</evidence>
<evidence type="ECO:0000256" key="2">
    <source>
        <dbReference type="ARBA" id="ARBA00022651"/>
    </source>
</evidence>
<feature type="signal peptide" evidence="7">
    <location>
        <begin position="1"/>
        <end position="21"/>
    </location>
</feature>
<dbReference type="Proteomes" id="UP000000814">
    <property type="component" value="Plasmid pSOL1"/>
</dbReference>
<dbReference type="GO" id="GO:0004553">
    <property type="term" value="F:hydrolase activity, hydrolyzing O-glycosyl compounds"/>
    <property type="evidence" value="ECO:0007669"/>
    <property type="project" value="InterPro"/>
</dbReference>
<organism evidence="9 10">
    <name type="scientific">Clostridium acetobutylicum (strain ATCC 824 / DSM 792 / JCM 1419 / IAM 19013 / LMG 5710 / NBRC 13948 / NRRL B-527 / VKM B-1787 / 2291 / W)</name>
    <dbReference type="NCBI Taxonomy" id="272562"/>
    <lineage>
        <taxon>Bacteria</taxon>
        <taxon>Bacillati</taxon>
        <taxon>Bacillota</taxon>
        <taxon>Clostridia</taxon>
        <taxon>Eubacteriales</taxon>
        <taxon>Clostridiaceae</taxon>
        <taxon>Clostridium</taxon>
    </lineage>
</organism>
<dbReference type="SMART" id="SM00606">
    <property type="entry name" value="CBD_IV"/>
    <property type="match status" value="1"/>
</dbReference>
<sequence>MFKKSNAFLLTFALICGIGFAKSNVYASVIKTNGAHTKSNLLNFNVNDVLAQSTGVTNALAKVPGYSNPLITQKFGADPFAMVYNGRVYVYMSSDAFEYDNRGNIINNDYSNIKTISVISSDDMVNWTDNGEIPVAGPNGAAKWATNSWAPSVTHKVINGRDKFFLYFANNAGSIGVLTADSPVGPWIDPLGKPMITGSTPGVNGVAWLFDPAVLVDDDGTGYLYFGGGIPGGNNPSQGQIANPKTARVMKLNGDMIHTTGSAATIDSPFMFEDSGIHKYNGKYYYSYCSNFSGNHPNGTPPQGDIAYMTSNSPMGPFTYKGTFLKNPGTYFGVGGNNHHAVFQFNNQWYVVYHAQTLGKAMGITKGYRSPMINKVSYSPNGLMNNVIEDMQGVAQVANLNPYKRTEAETIGWNGGISTQKCTAPGSMVSSNNLDVTSINNGDWLAVSKADFGSGAASFKANVASTVGGKIEIHLDSADGQLIGTLNVSPTGGEQQWKEMQCNVKSVSGVHNIFFKFTGNSSKNLFNFDYWQFSANGTNPTNPTTDPTTNPTPGSTVTLNNGWYYIKNVNAQKYLQVASNTGKARQNVELGSGSGAAGQKWYLTNTEDGYVTLKSALGNYMLDVSYGENKDGSNIQIFNAYSGDSQKFSVKASSKNGQYSVATKSSNGSKVLDDYNFGTADGTNVCQWTYGGNNNQMWVFEPTNN</sequence>
<dbReference type="Pfam" id="PF14200">
    <property type="entry name" value="RicinB_lectin_2"/>
    <property type="match status" value="2"/>
</dbReference>
<dbReference type="EMBL" id="AE001438">
    <property type="protein sequence ID" value="AAK76865.1"/>
    <property type="molecule type" value="Genomic_DNA"/>
</dbReference>
<dbReference type="Gene3D" id="2.60.120.260">
    <property type="entry name" value="Galactose-binding domain-like"/>
    <property type="match status" value="1"/>
</dbReference>
<keyword evidence="10" id="KW-1185">Reference proteome</keyword>
<evidence type="ECO:0000256" key="3">
    <source>
        <dbReference type="ARBA" id="ARBA00022729"/>
    </source>
</evidence>
<geneLocation type="plasmid" evidence="9 10">
    <name>pSOL1</name>
</geneLocation>
<reference evidence="9 10" key="1">
    <citation type="journal article" date="2001" name="J. Bacteriol.">
        <title>Genome sequence and comparative analysis of the solvent-producing bacterium Clostridium acetobutylicum.</title>
        <authorList>
            <person name="Nolling J."/>
            <person name="Breton G."/>
            <person name="Omelchenko M.V."/>
            <person name="Makarova K.S."/>
            <person name="Zeng Q."/>
            <person name="Gibson R."/>
            <person name="Lee H.M."/>
            <person name="Dubois J."/>
            <person name="Qiu D."/>
            <person name="Hitti J."/>
            <person name="Wolf Y.I."/>
            <person name="Tatusov R.L."/>
            <person name="Sabathe F."/>
            <person name="Doucette-Stamm L."/>
            <person name="Soucaille P."/>
            <person name="Daly M.J."/>
            <person name="Bennett G.N."/>
            <person name="Koonin E.V."/>
            <person name="Smith D.R."/>
        </authorList>
    </citation>
    <scope>NUCLEOTIDE SEQUENCE [LARGE SCALE GENOMIC DNA]</scope>
    <source>
        <strain evidence="10">ATCC 824 / DSM 792 / JCM 1419 / LMG 5710 / VKM B-1787</strain>
        <plasmid evidence="10">pSOL1</plasmid>
    </source>
</reference>
<dbReference type="GO" id="GO:0045493">
    <property type="term" value="P:xylan catabolic process"/>
    <property type="evidence" value="ECO:0007669"/>
    <property type="project" value="UniProtKB-KW"/>
</dbReference>
<feature type="chain" id="PRO_5039249837" evidence="7">
    <location>
        <begin position="22"/>
        <end position="705"/>
    </location>
</feature>
<evidence type="ECO:0000313" key="10">
    <source>
        <dbReference type="Proteomes" id="UP000000814"/>
    </source>
</evidence>
<accession>Q97TI1</accession>
<evidence type="ECO:0000256" key="4">
    <source>
        <dbReference type="ARBA" id="ARBA00022801"/>
    </source>
</evidence>